<sequence>MQKNKKIYIRLEALFVFITAFVLFNSSPLNWVVGILMLFHLIGVGTLLFNADSFYGSIEEFYELTSQKNILELLTVFTLTLSGFLVLYSPLIIGS</sequence>
<accession>A0A520MD34</accession>
<name>A0A520MD34_9GAMM</name>
<proteinExistence type="predicted"/>
<feature type="transmembrane region" description="Helical" evidence="1">
    <location>
        <begin position="70"/>
        <end position="93"/>
    </location>
</feature>
<dbReference type="AlphaFoldDB" id="A0A520MD34"/>
<organism evidence="2 3">
    <name type="scientific">SAR86 cluster bacterium</name>
    <dbReference type="NCBI Taxonomy" id="2030880"/>
    <lineage>
        <taxon>Bacteria</taxon>
        <taxon>Pseudomonadati</taxon>
        <taxon>Pseudomonadota</taxon>
        <taxon>Gammaproteobacteria</taxon>
        <taxon>SAR86 cluster</taxon>
    </lineage>
</organism>
<evidence type="ECO:0000313" key="3">
    <source>
        <dbReference type="Proteomes" id="UP000318359"/>
    </source>
</evidence>
<dbReference type="Proteomes" id="UP000318359">
    <property type="component" value="Unassembled WGS sequence"/>
</dbReference>
<gene>
    <name evidence="2" type="ORF">EVB00_00110</name>
</gene>
<keyword evidence="1" id="KW-0472">Membrane</keyword>
<evidence type="ECO:0000313" key="2">
    <source>
        <dbReference type="EMBL" id="RZO19109.1"/>
    </source>
</evidence>
<dbReference type="EMBL" id="SHBM01000001">
    <property type="protein sequence ID" value="RZO19109.1"/>
    <property type="molecule type" value="Genomic_DNA"/>
</dbReference>
<comment type="caution">
    <text evidence="2">The sequence shown here is derived from an EMBL/GenBank/DDBJ whole genome shotgun (WGS) entry which is preliminary data.</text>
</comment>
<keyword evidence="1" id="KW-0812">Transmembrane</keyword>
<feature type="transmembrane region" description="Helical" evidence="1">
    <location>
        <begin position="7"/>
        <end position="25"/>
    </location>
</feature>
<keyword evidence="1" id="KW-1133">Transmembrane helix</keyword>
<reference evidence="2 3" key="1">
    <citation type="submission" date="2019-02" db="EMBL/GenBank/DDBJ databases">
        <title>Prokaryotic population dynamics and viral predation in marine succession experiment using metagenomics: the confinement effect.</title>
        <authorList>
            <person name="Haro-Moreno J.M."/>
            <person name="Rodriguez-Valera F."/>
            <person name="Lopez-Perez M."/>
        </authorList>
    </citation>
    <scope>NUCLEOTIDE SEQUENCE [LARGE SCALE GENOMIC DNA]</scope>
    <source>
        <strain evidence="2">MED-G167</strain>
    </source>
</reference>
<protein>
    <submittedName>
        <fullName evidence="2">Uncharacterized protein</fullName>
    </submittedName>
</protein>
<feature type="transmembrane region" description="Helical" evidence="1">
    <location>
        <begin position="31"/>
        <end position="49"/>
    </location>
</feature>
<evidence type="ECO:0000256" key="1">
    <source>
        <dbReference type="SAM" id="Phobius"/>
    </source>
</evidence>